<gene>
    <name evidence="1" type="ORF">POL25_04835</name>
</gene>
<reference evidence="1 2" key="1">
    <citation type="submission" date="2022-11" db="EMBL/GenBank/DDBJ databases">
        <title>Minimal conservation of predation-associated metabolite biosynthetic gene clusters underscores biosynthetic potential of Myxococcota including descriptions for ten novel species: Archangium lansinium sp. nov., Myxococcus landrumus sp. nov., Nannocystis bai.</title>
        <authorList>
            <person name="Ahearne A."/>
            <person name="Stevens C."/>
            <person name="Dowd S."/>
        </authorList>
    </citation>
    <scope>NUCLEOTIDE SEQUENCE [LARGE SCALE GENOMIC DNA]</scope>
    <source>
        <strain evidence="1 2">BB15-2</strain>
    </source>
</reference>
<dbReference type="EMBL" id="JAQNDL010000001">
    <property type="protein sequence ID" value="MDC0716204.1"/>
    <property type="molecule type" value="Genomic_DNA"/>
</dbReference>
<keyword evidence="2" id="KW-1185">Reference proteome</keyword>
<protein>
    <submittedName>
        <fullName evidence="1">Uncharacterized protein</fullName>
    </submittedName>
</protein>
<proteinExistence type="predicted"/>
<sequence>MNKIKLITRGGFDGQTPVTEKPVFKLVEGWNEAELTAPAGVLPAGLWGQVPAGDPYMLHACILTTQPLDPQTFLEVRTGAPTQIRAQYTPSADNTRLTLVRPSDELRVFTPPQALVKLELLIESIGGVNELGSRLREWSEAVFRARDTGVRVARFTASAALPGWLGTLHVIYDSVNVGTITLPTRSIVPLDAVLTVTRKGPGMPTLHAAAGDLFAGGAIAQAIQRSGIIMNNGEQWTWVAD</sequence>
<name>A0ABT5DRB9_9BACT</name>
<organism evidence="1 2">
    <name type="scientific">Nannocystis bainbridge</name>
    <dbReference type="NCBI Taxonomy" id="2995303"/>
    <lineage>
        <taxon>Bacteria</taxon>
        <taxon>Pseudomonadati</taxon>
        <taxon>Myxococcota</taxon>
        <taxon>Polyangia</taxon>
        <taxon>Nannocystales</taxon>
        <taxon>Nannocystaceae</taxon>
        <taxon>Nannocystis</taxon>
    </lineage>
</organism>
<dbReference type="Proteomes" id="UP001221686">
    <property type="component" value="Unassembled WGS sequence"/>
</dbReference>
<comment type="caution">
    <text evidence="1">The sequence shown here is derived from an EMBL/GenBank/DDBJ whole genome shotgun (WGS) entry which is preliminary data.</text>
</comment>
<evidence type="ECO:0000313" key="1">
    <source>
        <dbReference type="EMBL" id="MDC0716204.1"/>
    </source>
</evidence>
<accession>A0ABT5DRB9</accession>
<evidence type="ECO:0000313" key="2">
    <source>
        <dbReference type="Proteomes" id="UP001221686"/>
    </source>
</evidence>
<dbReference type="RefSeq" id="WP_272084651.1">
    <property type="nucleotide sequence ID" value="NZ_JAQNDL010000001.1"/>
</dbReference>